<organism evidence="1 2">
    <name type="scientific">Rickenella mellea</name>
    <dbReference type="NCBI Taxonomy" id="50990"/>
    <lineage>
        <taxon>Eukaryota</taxon>
        <taxon>Fungi</taxon>
        <taxon>Dikarya</taxon>
        <taxon>Basidiomycota</taxon>
        <taxon>Agaricomycotina</taxon>
        <taxon>Agaricomycetes</taxon>
        <taxon>Hymenochaetales</taxon>
        <taxon>Rickenellaceae</taxon>
        <taxon>Rickenella</taxon>
    </lineage>
</organism>
<gene>
    <name evidence="1" type="ORF">BD410DRAFT_841877</name>
</gene>
<dbReference type="EMBL" id="ML170194">
    <property type="protein sequence ID" value="TDL19719.1"/>
    <property type="molecule type" value="Genomic_DNA"/>
</dbReference>
<dbReference type="Proteomes" id="UP000294933">
    <property type="component" value="Unassembled WGS sequence"/>
</dbReference>
<accession>A0A4Y7PYN6</accession>
<dbReference type="OrthoDB" id="2935770at2759"/>
<dbReference type="AlphaFoldDB" id="A0A4Y7PYN6"/>
<dbReference type="VEuPathDB" id="FungiDB:BD410DRAFT_841877"/>
<reference evidence="1 2" key="1">
    <citation type="submission" date="2018-06" db="EMBL/GenBank/DDBJ databases">
        <title>A transcriptomic atlas of mushroom development highlights an independent origin of complex multicellularity.</title>
        <authorList>
            <consortium name="DOE Joint Genome Institute"/>
            <person name="Krizsan K."/>
            <person name="Almasi E."/>
            <person name="Merenyi Z."/>
            <person name="Sahu N."/>
            <person name="Viragh M."/>
            <person name="Koszo T."/>
            <person name="Mondo S."/>
            <person name="Kiss B."/>
            <person name="Balint B."/>
            <person name="Kues U."/>
            <person name="Barry K."/>
            <person name="Hegedus J.C."/>
            <person name="Henrissat B."/>
            <person name="Johnson J."/>
            <person name="Lipzen A."/>
            <person name="Ohm R."/>
            <person name="Nagy I."/>
            <person name="Pangilinan J."/>
            <person name="Yan J."/>
            <person name="Xiong Y."/>
            <person name="Grigoriev I.V."/>
            <person name="Hibbett D.S."/>
            <person name="Nagy L.G."/>
        </authorList>
    </citation>
    <scope>NUCLEOTIDE SEQUENCE [LARGE SCALE GENOMIC DNA]</scope>
    <source>
        <strain evidence="1 2">SZMC22713</strain>
    </source>
</reference>
<keyword evidence="2" id="KW-1185">Reference proteome</keyword>
<evidence type="ECO:0000313" key="2">
    <source>
        <dbReference type="Proteomes" id="UP000294933"/>
    </source>
</evidence>
<evidence type="ECO:0000313" key="1">
    <source>
        <dbReference type="EMBL" id="TDL19719.1"/>
    </source>
</evidence>
<name>A0A4Y7PYN6_9AGAM</name>
<proteinExistence type="predicted"/>
<protein>
    <submittedName>
        <fullName evidence="1">Uncharacterized protein</fullName>
    </submittedName>
</protein>
<sequence>MPGPRSPLDEGAWIKGLKRNPDGSTEMVDVLQPMCWTWGVKEIREYIETQSARCNDNNVKDVATYLLRSLKGGRFNVSIVRLVKSSGAPTFLQKPYHRCDRVTLTDIFSALGWFISVSDCPKECFDSLEWYFRRLIIYTRLCRIIGETTAEWNNRQQRGALLPACTSIIFSVHHPPVFGVDDGSGVSGAHTVALSSSLPGGRDEKEDRRLARVADVQAYNPSFLQRFAANKTVEWDLGHCAETLNLLSHAMKDRWGYVFGTAINSRNEMFGIATWTPGMKFSDWKHTVKPPCDSCQWTILNNRLTFMDIGKFQVYGHLPPQYTIYEAWKQQIRCQKPKCGNSTLLERATVTCGDCPATWCCQKHKDDDARLKPSHPCFNPQHQPTQGIVTHTGHYGEPYVDHPEDTTATPRLPYPPEVGYQPHYQPQWAYLPQAAGSLSNASAGPSQPRYPSATHTNYAGYRYPL</sequence>